<dbReference type="GO" id="GO:0016853">
    <property type="term" value="F:isomerase activity"/>
    <property type="evidence" value="ECO:0007669"/>
    <property type="project" value="TreeGrafter"/>
</dbReference>
<evidence type="ECO:0000256" key="1">
    <source>
        <dbReference type="ARBA" id="ARBA00008270"/>
    </source>
</evidence>
<accession>A0AB39VN25</accession>
<dbReference type="PIRSF" id="PIRSF016184">
    <property type="entry name" value="PhzC_PhzF"/>
    <property type="match status" value="1"/>
</dbReference>
<comment type="similarity">
    <text evidence="1">Belongs to the PhzF family.</text>
</comment>
<name>A0AB39VN25_9GAMM</name>
<gene>
    <name evidence="3" type="ORF">AB3G37_20240</name>
</gene>
<proteinExistence type="inferred from homology"/>
<dbReference type="EMBL" id="CP165628">
    <property type="protein sequence ID" value="XDU71825.1"/>
    <property type="molecule type" value="Genomic_DNA"/>
</dbReference>
<dbReference type="RefSeq" id="WP_369788915.1">
    <property type="nucleotide sequence ID" value="NZ_CP165628.1"/>
</dbReference>
<evidence type="ECO:0000256" key="2">
    <source>
        <dbReference type="PIRSR" id="PIRSR016184-1"/>
    </source>
</evidence>
<dbReference type="PANTHER" id="PTHR13774">
    <property type="entry name" value="PHENAZINE BIOSYNTHESIS PROTEIN"/>
    <property type="match status" value="1"/>
</dbReference>
<dbReference type="GO" id="GO:0005737">
    <property type="term" value="C:cytoplasm"/>
    <property type="evidence" value="ECO:0007669"/>
    <property type="project" value="TreeGrafter"/>
</dbReference>
<dbReference type="Pfam" id="PF02567">
    <property type="entry name" value="PhzC-PhzF"/>
    <property type="match status" value="1"/>
</dbReference>
<feature type="active site" evidence="2">
    <location>
        <position position="48"/>
    </location>
</feature>
<dbReference type="PANTHER" id="PTHR13774:SF32">
    <property type="entry name" value="ANTISENSE-ENHANCING SEQUENCE 1"/>
    <property type="match status" value="1"/>
</dbReference>
<dbReference type="AlphaFoldDB" id="A0AB39VN25"/>
<organism evidence="3">
    <name type="scientific">Rouxiella sp. WC2420</name>
    <dbReference type="NCBI Taxonomy" id="3234145"/>
    <lineage>
        <taxon>Bacteria</taxon>
        <taxon>Pseudomonadati</taxon>
        <taxon>Pseudomonadota</taxon>
        <taxon>Gammaproteobacteria</taxon>
        <taxon>Enterobacterales</taxon>
        <taxon>Yersiniaceae</taxon>
        <taxon>Rouxiella</taxon>
    </lineage>
</organism>
<dbReference type="Gene3D" id="3.10.310.10">
    <property type="entry name" value="Diaminopimelate Epimerase, Chain A, domain 1"/>
    <property type="match status" value="2"/>
</dbReference>
<sequence>MSVKRRFKQVDVFTAQPLKGNPLAVVLDATGMSDEQMAAFARWTNLSETTFVLPATEANADYWVRIFTPGGELPFAGHPTLGTAHALLESGLLPKTAGQLIQQCGVGLVKVKLLSEGGLAFAAPDATINVLKNEHYPLLDDAIHHAARAADSEAFVVDMGIRWLVVRINSAEECLQVKANSAALAELQEQAGVNGLAIYGPHPQGAELDYEVRALLVEQSQLVEDPVTGSANACLARVLSQQNFPDGGSTSSQYRVRQGTVLQRDGRVFVNYDCQDQPWIGGETRTLIDGSLNI</sequence>
<reference evidence="3" key="1">
    <citation type="submission" date="2024-07" db="EMBL/GenBank/DDBJ databases">
        <authorList>
            <person name="Biller S.J."/>
        </authorList>
    </citation>
    <scope>NUCLEOTIDE SEQUENCE</scope>
    <source>
        <strain evidence="3">WC2420</strain>
    </source>
</reference>
<protein>
    <submittedName>
        <fullName evidence="3">PhzF family phenazine biosynthesis protein</fullName>
    </submittedName>
</protein>
<dbReference type="InterPro" id="IPR003719">
    <property type="entry name" value="Phenazine_PhzF-like"/>
</dbReference>
<dbReference type="SUPFAM" id="SSF54506">
    <property type="entry name" value="Diaminopimelate epimerase-like"/>
    <property type="match status" value="1"/>
</dbReference>
<dbReference type="NCBIfam" id="TIGR00654">
    <property type="entry name" value="PhzF_family"/>
    <property type="match status" value="1"/>
</dbReference>
<evidence type="ECO:0000313" key="3">
    <source>
        <dbReference type="EMBL" id="XDU71825.1"/>
    </source>
</evidence>